<evidence type="ECO:0000313" key="4">
    <source>
        <dbReference type="Proteomes" id="UP000184395"/>
    </source>
</evidence>
<dbReference type="Pfam" id="PF11154">
    <property type="entry name" value="DUF2934"/>
    <property type="match status" value="1"/>
</dbReference>
<protein>
    <recommendedName>
        <fullName evidence="6">DUF2934 domain-containing protein</fullName>
    </recommendedName>
</protein>
<evidence type="ECO:0000313" key="5">
    <source>
        <dbReference type="Proteomes" id="UP001264340"/>
    </source>
</evidence>
<keyword evidence="5" id="KW-1185">Reference proteome</keyword>
<dbReference type="EMBL" id="FRAB01000003">
    <property type="protein sequence ID" value="SHJ55880.1"/>
    <property type="molecule type" value="Genomic_DNA"/>
</dbReference>
<evidence type="ECO:0000313" key="2">
    <source>
        <dbReference type="EMBL" id="MDR6406946.1"/>
    </source>
</evidence>
<dbReference type="GeneID" id="301981896"/>
<dbReference type="Proteomes" id="UP001264340">
    <property type="component" value="Unassembled WGS sequence"/>
</dbReference>
<dbReference type="AlphaFoldDB" id="A0A1M6KAD3"/>
<accession>A0A1M6KAD3</accession>
<sequence length="77" mass="8696">MDQDLEARIRTRAYELWEQDASPEGKADEYWEKALRQLEAEGQLGESAPPPVDQSAKRRTADPLPEDAQEGGQRARS</sequence>
<evidence type="ECO:0000313" key="3">
    <source>
        <dbReference type="EMBL" id="SHJ55880.1"/>
    </source>
</evidence>
<organism evidence="3 4">
    <name type="scientific">Paraburkholderia terricola</name>
    <dbReference type="NCBI Taxonomy" id="169427"/>
    <lineage>
        <taxon>Bacteria</taxon>
        <taxon>Pseudomonadati</taxon>
        <taxon>Pseudomonadota</taxon>
        <taxon>Betaproteobacteria</taxon>
        <taxon>Burkholderiales</taxon>
        <taxon>Burkholderiaceae</taxon>
        <taxon>Paraburkholderia</taxon>
    </lineage>
</organism>
<dbReference type="EMBL" id="JAVDRP010000001">
    <property type="protein sequence ID" value="MDR6406946.1"/>
    <property type="molecule type" value="Genomic_DNA"/>
</dbReference>
<evidence type="ECO:0000256" key="1">
    <source>
        <dbReference type="SAM" id="MobiDB-lite"/>
    </source>
</evidence>
<dbReference type="Proteomes" id="UP000184395">
    <property type="component" value="Unassembled WGS sequence"/>
</dbReference>
<reference evidence="3 4" key="1">
    <citation type="submission" date="2016-11" db="EMBL/GenBank/DDBJ databases">
        <authorList>
            <person name="Jaros S."/>
            <person name="Januszkiewicz K."/>
            <person name="Wedrychowicz H."/>
        </authorList>
    </citation>
    <scope>NUCLEOTIDE SEQUENCE [LARGE SCALE GENOMIC DNA]</scope>
    <source>
        <strain evidence="3 4">LMG 20594</strain>
    </source>
</reference>
<name>A0A1M6KAD3_9BURK</name>
<dbReference type="OrthoDB" id="8909820at2"/>
<feature type="region of interest" description="Disordered" evidence="1">
    <location>
        <begin position="37"/>
        <end position="77"/>
    </location>
</feature>
<dbReference type="RefSeq" id="WP_073427367.1">
    <property type="nucleotide sequence ID" value="NZ_CADFGY010000001.1"/>
</dbReference>
<reference evidence="2 5" key="2">
    <citation type="submission" date="2023-07" db="EMBL/GenBank/DDBJ databases">
        <title>Sorghum-associated microbial communities from plants grown in Nebraska, USA.</title>
        <authorList>
            <person name="Schachtman D."/>
        </authorList>
    </citation>
    <scope>NUCLEOTIDE SEQUENCE [LARGE SCALE GENOMIC DNA]</scope>
    <source>
        <strain evidence="2 5">DS1316</strain>
    </source>
</reference>
<dbReference type="KEGG" id="pts:CUJ90_27620"/>
<dbReference type="InterPro" id="IPR021327">
    <property type="entry name" value="DUF2934"/>
</dbReference>
<evidence type="ECO:0008006" key="6">
    <source>
        <dbReference type="Google" id="ProtNLM"/>
    </source>
</evidence>
<proteinExistence type="predicted"/>
<gene>
    <name evidence="2" type="ORF">J2804_000334</name>
    <name evidence="3" type="ORF">SAMN05192548_1003140</name>
</gene>